<dbReference type="InterPro" id="IPR017853">
    <property type="entry name" value="GH"/>
</dbReference>
<feature type="domain" description="Glycoside hydrolase 35 catalytic" evidence="3">
    <location>
        <begin position="13"/>
        <end position="357"/>
    </location>
</feature>
<reference evidence="4 5" key="1">
    <citation type="submission" date="2016-11" db="EMBL/GenBank/DDBJ databases">
        <authorList>
            <person name="Jaros S."/>
            <person name="Januszkiewicz K."/>
            <person name="Wedrychowicz H."/>
        </authorList>
    </citation>
    <scope>NUCLEOTIDE SEQUENCE [LARGE SCALE GENOMIC DNA]</scope>
    <source>
        <strain evidence="4 5">DSM 15929</strain>
    </source>
</reference>
<gene>
    <name evidence="4" type="ORF">SAMN02745136_01736</name>
</gene>
<dbReference type="Pfam" id="PF01301">
    <property type="entry name" value="Glyco_hydro_35"/>
    <property type="match status" value="1"/>
</dbReference>
<accession>A0A1M6PU96</accession>
<dbReference type="Proteomes" id="UP000184386">
    <property type="component" value="Unassembled WGS sequence"/>
</dbReference>
<dbReference type="OrthoDB" id="9813184at2"/>
<evidence type="ECO:0000259" key="3">
    <source>
        <dbReference type="Pfam" id="PF01301"/>
    </source>
</evidence>
<dbReference type="STRING" id="1121322.SAMN02745136_01736"/>
<name>A0A1M6PU96_9FIRM</name>
<dbReference type="PANTHER" id="PTHR23421">
    <property type="entry name" value="BETA-GALACTOSIDASE RELATED"/>
    <property type="match status" value="1"/>
</dbReference>
<dbReference type="EMBL" id="FRAC01000009">
    <property type="protein sequence ID" value="SHK11486.1"/>
    <property type="molecule type" value="Genomic_DNA"/>
</dbReference>
<dbReference type="AlphaFoldDB" id="A0A1M6PU96"/>
<proteinExistence type="inferred from homology"/>
<protein>
    <submittedName>
        <fullName evidence="4">Glycosyl hydrolases family 35</fullName>
    </submittedName>
</protein>
<evidence type="ECO:0000256" key="1">
    <source>
        <dbReference type="ARBA" id="ARBA00009809"/>
    </source>
</evidence>
<evidence type="ECO:0000313" key="4">
    <source>
        <dbReference type="EMBL" id="SHK11486.1"/>
    </source>
</evidence>
<dbReference type="InterPro" id="IPR031330">
    <property type="entry name" value="Gly_Hdrlase_35_cat"/>
</dbReference>
<dbReference type="SUPFAM" id="SSF51445">
    <property type="entry name" value="(Trans)glycosidases"/>
    <property type="match status" value="1"/>
</dbReference>
<dbReference type="RefSeq" id="WP_073274851.1">
    <property type="nucleotide sequence ID" value="NZ_FRAC01000009.1"/>
</dbReference>
<sequence>MSKIEYGFTPKYMTKNGKPWFPMMGEFHYSRYPKEYWKESLYKMKAGGIETVSAYAFWIHHEEVEGEYDFSGVRDLRAFTELVKETGLTMFLRIGPWCHGEVRNGGLPDWLLKKSFEIRSNNEEYFAEVKRYYKKLAEEVEGLLYKDNGPIIGIQIENEYGHCGGLQGEAGEEHMRCLTGLAKEAGFLVPYYTATGWGGAVTGGLLPVMGGYCEAPWDQRLTEIEPSGNYVFTEERNDHNIGSDYGFGAGITFDIHKFPFLTAELGGGLQVTRHRRPVAHPKDIGAMSMVKLGCGVNLLGYYMYHGGTNPKGKRTTLQESRETGYPNDLPVYSYDFAAPIREYGQMSETLKEIKLLAMFLRDFGSSFCEMEPFIPESNPLYQNNLKDLRTSVRRKDNSGYLFVNNYQRRYTMAEHLSEVLKVELDSEVITFPARDIKNGDFFFLPFYMPVGDGMLKSAMATPLCVLHNGEKDTYVFYTDTAPDYQWVKKPDKAEILTITREEALNAWKVEGDREYLLITCGNVIETDTGHAILSRSTHQVKAYPRLSAPPAGYRYTGEEKGFSVYEKLSDRPSGRVEYTLIREAAGIKVYEFTIQYPSDIEDCFLRIDFGGDSAKLYVKGEWEDDWFYTGQTWEIGLKRYGFPEKLQVEIQALKEKAECYLEIWPEFKDGIACDIYQASVEAEYKDCLNARI</sequence>
<comment type="similarity">
    <text evidence="1 2">Belongs to the glycosyl hydrolase 35 family.</text>
</comment>
<evidence type="ECO:0000313" key="5">
    <source>
        <dbReference type="Proteomes" id="UP000184386"/>
    </source>
</evidence>
<dbReference type="InterPro" id="IPR001944">
    <property type="entry name" value="Glycoside_Hdrlase_35"/>
</dbReference>
<dbReference type="GO" id="GO:0005975">
    <property type="term" value="P:carbohydrate metabolic process"/>
    <property type="evidence" value="ECO:0007669"/>
    <property type="project" value="InterPro"/>
</dbReference>
<keyword evidence="5" id="KW-1185">Reference proteome</keyword>
<organism evidence="4 5">
    <name type="scientific">Anaerocolumna jejuensis DSM 15929</name>
    <dbReference type="NCBI Taxonomy" id="1121322"/>
    <lineage>
        <taxon>Bacteria</taxon>
        <taxon>Bacillati</taxon>
        <taxon>Bacillota</taxon>
        <taxon>Clostridia</taxon>
        <taxon>Lachnospirales</taxon>
        <taxon>Lachnospiraceae</taxon>
        <taxon>Anaerocolumna</taxon>
    </lineage>
</organism>
<keyword evidence="4" id="KW-0378">Hydrolase</keyword>
<dbReference type="PRINTS" id="PR00742">
    <property type="entry name" value="GLHYDRLASE35"/>
</dbReference>
<dbReference type="GO" id="GO:0004553">
    <property type="term" value="F:hydrolase activity, hydrolyzing O-glycosyl compounds"/>
    <property type="evidence" value="ECO:0007669"/>
    <property type="project" value="InterPro"/>
</dbReference>
<evidence type="ECO:0000256" key="2">
    <source>
        <dbReference type="RuleBase" id="RU003679"/>
    </source>
</evidence>
<dbReference type="Gene3D" id="3.20.20.80">
    <property type="entry name" value="Glycosidases"/>
    <property type="match status" value="1"/>
</dbReference>